<gene>
    <name evidence="1" type="ORF">ruthe_02289</name>
</gene>
<name>S9QXK9_9RHOB</name>
<dbReference type="EMBL" id="AOLV01000026">
    <property type="protein sequence ID" value="EPX84383.1"/>
    <property type="molecule type" value="Genomic_DNA"/>
</dbReference>
<organism evidence="1 2">
    <name type="scientific">Rubellimicrobium thermophilum DSM 16684</name>
    <dbReference type="NCBI Taxonomy" id="1123069"/>
    <lineage>
        <taxon>Bacteria</taxon>
        <taxon>Pseudomonadati</taxon>
        <taxon>Pseudomonadota</taxon>
        <taxon>Alphaproteobacteria</taxon>
        <taxon>Rhodobacterales</taxon>
        <taxon>Roseobacteraceae</taxon>
        <taxon>Rubellimicrobium</taxon>
    </lineage>
</organism>
<evidence type="ECO:0000313" key="2">
    <source>
        <dbReference type="Proteomes" id="UP000015346"/>
    </source>
</evidence>
<dbReference type="STRING" id="1123069.ruthe_02289"/>
<keyword evidence="2" id="KW-1185">Reference proteome</keyword>
<proteinExistence type="predicted"/>
<accession>S9QXK9</accession>
<dbReference type="Proteomes" id="UP000015346">
    <property type="component" value="Unassembled WGS sequence"/>
</dbReference>
<protein>
    <submittedName>
        <fullName evidence="1">Uncharacterized protein</fullName>
    </submittedName>
</protein>
<evidence type="ECO:0000313" key="1">
    <source>
        <dbReference type="EMBL" id="EPX84383.1"/>
    </source>
</evidence>
<dbReference type="HOGENOM" id="CLU_3157421_0_0_5"/>
<sequence length="48" mass="5396">MLGCEAVPGRLRQLSMQFEVPHVSDWFLPPAFGSETGGACSFWRRGKR</sequence>
<reference evidence="1 2" key="1">
    <citation type="journal article" date="2013" name="Stand. Genomic Sci.">
        <title>Genome sequence of the reddish-pigmented Rubellimicrobium thermophilum type strain (DSM 16684(T)), a member of the Roseobacter clade.</title>
        <authorList>
            <person name="Fiebig A."/>
            <person name="Riedel T."/>
            <person name="Gronow S."/>
            <person name="Petersen J."/>
            <person name="Klenk H.P."/>
            <person name="Goker M."/>
        </authorList>
    </citation>
    <scope>NUCLEOTIDE SEQUENCE [LARGE SCALE GENOMIC DNA]</scope>
    <source>
        <strain evidence="1 2">DSM 16684</strain>
    </source>
</reference>
<comment type="caution">
    <text evidence="1">The sequence shown here is derived from an EMBL/GenBank/DDBJ whole genome shotgun (WGS) entry which is preliminary data.</text>
</comment>
<dbReference type="AlphaFoldDB" id="S9QXK9"/>